<feature type="domain" description="Cation/H+ exchanger transmembrane" evidence="12">
    <location>
        <begin position="315"/>
        <end position="511"/>
    </location>
</feature>
<keyword evidence="5 11" id="KW-1133">Transmembrane helix</keyword>
<evidence type="ECO:0000256" key="4">
    <source>
        <dbReference type="ARBA" id="ARBA00022692"/>
    </source>
</evidence>
<evidence type="ECO:0000256" key="3">
    <source>
        <dbReference type="ARBA" id="ARBA00022449"/>
    </source>
</evidence>
<evidence type="ECO:0000259" key="12">
    <source>
        <dbReference type="Pfam" id="PF00999"/>
    </source>
</evidence>
<feature type="compositionally biased region" description="Basic residues" evidence="10">
    <location>
        <begin position="451"/>
        <end position="460"/>
    </location>
</feature>
<dbReference type="InterPro" id="IPR038770">
    <property type="entry name" value="Na+/solute_symporter_sf"/>
</dbReference>
<comment type="subcellular location">
    <subcellularLocation>
        <location evidence="1">Membrane</location>
        <topology evidence="1">Multi-pass membrane protein</topology>
    </subcellularLocation>
</comment>
<evidence type="ECO:0000256" key="9">
    <source>
        <dbReference type="ARBA" id="ARBA00023201"/>
    </source>
</evidence>
<dbReference type="Gene3D" id="1.20.1530.20">
    <property type="match status" value="2"/>
</dbReference>
<feature type="transmembrane region" description="Helical" evidence="11">
    <location>
        <begin position="167"/>
        <end position="191"/>
    </location>
</feature>
<feature type="transmembrane region" description="Helical" evidence="11">
    <location>
        <begin position="372"/>
        <end position="390"/>
    </location>
</feature>
<keyword evidence="9" id="KW-0739">Sodium transport</keyword>
<name>A0A1Y2GQY3_9FUNG</name>
<evidence type="ECO:0000256" key="11">
    <source>
        <dbReference type="SAM" id="Phobius"/>
    </source>
</evidence>
<evidence type="ECO:0000313" key="14">
    <source>
        <dbReference type="Proteomes" id="UP000193648"/>
    </source>
</evidence>
<feature type="transmembrane region" description="Helical" evidence="11">
    <location>
        <begin position="316"/>
        <end position="335"/>
    </location>
</feature>
<keyword evidence="2" id="KW-0813">Transport</keyword>
<keyword evidence="3" id="KW-0050">Antiport</keyword>
<proteinExistence type="predicted"/>
<dbReference type="AlphaFoldDB" id="A0A1Y2GQY3"/>
<sequence>MFSLSLLYFGLFVLALCFTGSVFEDLFHCRLLGELLIGLLFGNLGQLLPVDKTVLYLAGELGVLALIFEAGICTQLHKVARVGLRAALIGLIGTIIPLLTGFGFIYLTHHQYSHQLPDESNNSSGSPPAAAGVDLVIEALASGAALASTSIAIAVTMMKQRDILDTFVGTLITTAAMLDDVISLILLGIISALGGGSGESGSRGKIRPMTILQPVLASLGIVIVALIACFAVWKLQGQKRPTSSIEAENPTGTEMQHVTPSHTLGQTVNTPECSRRNSARKDDVGQEGQEVSSQSTTSQHTSPQPNSLISLYYRRFSPIIFFSAMILIGLGYSILAEYIGSSKFLGAFMAGVFCSTFPILRQLHHERVANTVQPALNAIFFATIGFSIPLEKILEPTLFGWGVLYAIIASLSKLATAVAVPSNLADVAQQESDGTQEEEQQREEQLDAQDHHRHHQRKSNSIHDRWMVGTAMIARGELGLLIAQQAMQQGVMGQAVMVISTWSIVLCTLVGIAALGFIMNKV</sequence>
<feature type="transmembrane region" description="Helical" evidence="11">
    <location>
        <begin position="6"/>
        <end position="24"/>
    </location>
</feature>
<feature type="region of interest" description="Disordered" evidence="10">
    <location>
        <begin position="241"/>
        <end position="304"/>
    </location>
</feature>
<evidence type="ECO:0000313" key="13">
    <source>
        <dbReference type="EMBL" id="ORZ17552.1"/>
    </source>
</evidence>
<dbReference type="GO" id="GO:0016020">
    <property type="term" value="C:membrane"/>
    <property type="evidence" value="ECO:0007669"/>
    <property type="project" value="UniProtKB-SubCell"/>
</dbReference>
<feature type="domain" description="Cation/H+ exchanger transmembrane" evidence="12">
    <location>
        <begin position="23"/>
        <end position="229"/>
    </location>
</feature>
<keyword evidence="7" id="KW-0406">Ion transport</keyword>
<dbReference type="InterPro" id="IPR006153">
    <property type="entry name" value="Cation/H_exchanger_TM"/>
</dbReference>
<feature type="transmembrane region" description="Helical" evidence="11">
    <location>
        <begin position="211"/>
        <end position="233"/>
    </location>
</feature>
<reference evidence="13 14" key="1">
    <citation type="submission" date="2016-07" db="EMBL/GenBank/DDBJ databases">
        <title>Pervasive Adenine N6-methylation of Active Genes in Fungi.</title>
        <authorList>
            <consortium name="DOE Joint Genome Institute"/>
            <person name="Mondo S.J."/>
            <person name="Dannebaum R.O."/>
            <person name="Kuo R.C."/>
            <person name="Labutti K."/>
            <person name="Haridas S."/>
            <person name="Kuo A."/>
            <person name="Salamov A."/>
            <person name="Ahrendt S.R."/>
            <person name="Lipzen A."/>
            <person name="Sullivan W."/>
            <person name="Andreopoulos W.B."/>
            <person name="Clum A."/>
            <person name="Lindquist E."/>
            <person name="Daum C."/>
            <person name="Ramamoorthy G.K."/>
            <person name="Gryganskyi A."/>
            <person name="Culley D."/>
            <person name="Magnuson J.K."/>
            <person name="James T.Y."/>
            <person name="O'Malley M.A."/>
            <person name="Stajich J.E."/>
            <person name="Spatafora J.W."/>
            <person name="Visel A."/>
            <person name="Grigoriev I.V."/>
        </authorList>
    </citation>
    <scope>NUCLEOTIDE SEQUENCE [LARGE SCALE GENOMIC DNA]</scope>
    <source>
        <strain evidence="13 14">NRRL 3116</strain>
    </source>
</reference>
<dbReference type="Pfam" id="PF00999">
    <property type="entry name" value="Na_H_Exchanger"/>
    <property type="match status" value="2"/>
</dbReference>
<evidence type="ECO:0000256" key="6">
    <source>
        <dbReference type="ARBA" id="ARBA00023053"/>
    </source>
</evidence>
<evidence type="ECO:0000256" key="7">
    <source>
        <dbReference type="ARBA" id="ARBA00023065"/>
    </source>
</evidence>
<dbReference type="GeneID" id="33565840"/>
<evidence type="ECO:0000256" key="1">
    <source>
        <dbReference type="ARBA" id="ARBA00004141"/>
    </source>
</evidence>
<feature type="transmembrane region" description="Helical" evidence="11">
    <location>
        <begin position="54"/>
        <end position="74"/>
    </location>
</feature>
<feature type="transmembrane region" description="Helical" evidence="11">
    <location>
        <begin position="402"/>
        <end position="420"/>
    </location>
</feature>
<feature type="transmembrane region" description="Helical" evidence="11">
    <location>
        <begin position="129"/>
        <end position="155"/>
    </location>
</feature>
<protein>
    <submittedName>
        <fullName evidence="13">Sodium/hydrogen exchanger family-domain-containing protein</fullName>
    </submittedName>
</protein>
<feature type="compositionally biased region" description="Basic and acidic residues" evidence="10">
    <location>
        <begin position="273"/>
        <end position="284"/>
    </location>
</feature>
<dbReference type="PANTHER" id="PTHR43562:SF3">
    <property type="entry name" value="SODIUM ION_PROTON EXCHANGER (EUROFUNG)"/>
    <property type="match status" value="1"/>
</dbReference>
<evidence type="ECO:0000256" key="2">
    <source>
        <dbReference type="ARBA" id="ARBA00022448"/>
    </source>
</evidence>
<keyword evidence="8 11" id="KW-0472">Membrane</keyword>
<dbReference type="OrthoDB" id="1288932at2759"/>
<organism evidence="13 14">
    <name type="scientific">Lobosporangium transversale</name>
    <dbReference type="NCBI Taxonomy" id="64571"/>
    <lineage>
        <taxon>Eukaryota</taxon>
        <taxon>Fungi</taxon>
        <taxon>Fungi incertae sedis</taxon>
        <taxon>Mucoromycota</taxon>
        <taxon>Mortierellomycotina</taxon>
        <taxon>Mortierellomycetes</taxon>
        <taxon>Mortierellales</taxon>
        <taxon>Mortierellaceae</taxon>
        <taxon>Lobosporangium</taxon>
    </lineage>
</organism>
<comment type="caution">
    <text evidence="13">The sequence shown here is derived from an EMBL/GenBank/DDBJ whole genome shotgun (WGS) entry which is preliminary data.</text>
</comment>
<dbReference type="EMBL" id="MCFF01000016">
    <property type="protein sequence ID" value="ORZ17552.1"/>
    <property type="molecule type" value="Genomic_DNA"/>
</dbReference>
<dbReference type="PANTHER" id="PTHR43562">
    <property type="entry name" value="NAPA-TYPE SODIUM/HYDROGEN ANTIPORTER"/>
    <property type="match status" value="1"/>
</dbReference>
<feature type="transmembrane region" description="Helical" evidence="11">
    <location>
        <begin position="31"/>
        <end position="48"/>
    </location>
</feature>
<dbReference type="InParanoid" id="A0A1Y2GQY3"/>
<keyword evidence="14" id="KW-1185">Reference proteome</keyword>
<keyword evidence="4 11" id="KW-0812">Transmembrane</keyword>
<feature type="transmembrane region" description="Helical" evidence="11">
    <location>
        <begin position="495"/>
        <end position="518"/>
    </location>
</feature>
<evidence type="ECO:0000256" key="10">
    <source>
        <dbReference type="SAM" id="MobiDB-lite"/>
    </source>
</evidence>
<dbReference type="RefSeq" id="XP_021881939.1">
    <property type="nucleotide sequence ID" value="XM_022023996.1"/>
</dbReference>
<dbReference type="Proteomes" id="UP000193648">
    <property type="component" value="Unassembled WGS sequence"/>
</dbReference>
<evidence type="ECO:0000256" key="5">
    <source>
        <dbReference type="ARBA" id="ARBA00022989"/>
    </source>
</evidence>
<feature type="transmembrane region" description="Helical" evidence="11">
    <location>
        <begin position="86"/>
        <end position="109"/>
    </location>
</feature>
<dbReference type="GO" id="GO:0006814">
    <property type="term" value="P:sodium ion transport"/>
    <property type="evidence" value="ECO:0007669"/>
    <property type="project" value="UniProtKB-KW"/>
</dbReference>
<evidence type="ECO:0000256" key="8">
    <source>
        <dbReference type="ARBA" id="ARBA00023136"/>
    </source>
</evidence>
<dbReference type="GO" id="GO:1902600">
    <property type="term" value="P:proton transmembrane transport"/>
    <property type="evidence" value="ECO:0007669"/>
    <property type="project" value="InterPro"/>
</dbReference>
<gene>
    <name evidence="13" type="ORF">BCR41DRAFT_352706</name>
</gene>
<feature type="compositionally biased region" description="Low complexity" evidence="10">
    <location>
        <begin position="286"/>
        <end position="299"/>
    </location>
</feature>
<keyword evidence="6" id="KW-0915">Sodium</keyword>
<feature type="compositionally biased region" description="Polar residues" evidence="10">
    <location>
        <begin position="241"/>
        <end position="272"/>
    </location>
</feature>
<dbReference type="GO" id="GO:0015297">
    <property type="term" value="F:antiporter activity"/>
    <property type="evidence" value="ECO:0007669"/>
    <property type="project" value="UniProtKB-KW"/>
</dbReference>
<accession>A0A1Y2GQY3</accession>
<feature type="region of interest" description="Disordered" evidence="10">
    <location>
        <begin position="429"/>
        <end position="461"/>
    </location>
</feature>